<gene>
    <name evidence="1" type="ORF">VTJ83DRAFT_6927</name>
</gene>
<reference evidence="1 2" key="1">
    <citation type="journal article" date="2024" name="Commun. Biol.">
        <title>Comparative genomic analysis of thermophilic fungi reveals convergent evolutionary adaptations and gene losses.</title>
        <authorList>
            <person name="Steindorff A.S."/>
            <person name="Aguilar-Pontes M.V."/>
            <person name="Robinson A.J."/>
            <person name="Andreopoulos B."/>
            <person name="LaButti K."/>
            <person name="Kuo A."/>
            <person name="Mondo S."/>
            <person name="Riley R."/>
            <person name="Otillar R."/>
            <person name="Haridas S."/>
            <person name="Lipzen A."/>
            <person name="Grimwood J."/>
            <person name="Schmutz J."/>
            <person name="Clum A."/>
            <person name="Reid I.D."/>
            <person name="Moisan M.C."/>
            <person name="Butler G."/>
            <person name="Nguyen T.T.M."/>
            <person name="Dewar K."/>
            <person name="Conant G."/>
            <person name="Drula E."/>
            <person name="Henrissat B."/>
            <person name="Hansel C."/>
            <person name="Singer S."/>
            <person name="Hutchinson M.I."/>
            <person name="de Vries R.P."/>
            <person name="Natvig D.O."/>
            <person name="Powell A.J."/>
            <person name="Tsang A."/>
            <person name="Grigoriev I.V."/>
        </authorList>
    </citation>
    <scope>NUCLEOTIDE SEQUENCE [LARGE SCALE GENOMIC DNA]</scope>
    <source>
        <strain evidence="1 2">ATCC 22073</strain>
    </source>
</reference>
<sequence length="127" mass="14137">MPAIIIIACFYKPTPTKKKKKTTHLQTPDMRLSFALTLLAGALGLASPIEDASDAHPPLNRATTNCQCIKGVDPGEYCGYCKVNGTWVITKNRQDNDLYHCHDNGWCYRRGACPGNNHCNFTDYVFV</sequence>
<protein>
    <submittedName>
        <fullName evidence="1">Uncharacterized protein</fullName>
    </submittedName>
</protein>
<dbReference type="EMBL" id="JAZGUE010000006">
    <property type="protein sequence ID" value="KAL2265827.1"/>
    <property type="molecule type" value="Genomic_DNA"/>
</dbReference>
<keyword evidence="2" id="KW-1185">Reference proteome</keyword>
<organism evidence="1 2">
    <name type="scientific">Remersonia thermophila</name>
    <dbReference type="NCBI Taxonomy" id="72144"/>
    <lineage>
        <taxon>Eukaryota</taxon>
        <taxon>Fungi</taxon>
        <taxon>Dikarya</taxon>
        <taxon>Ascomycota</taxon>
        <taxon>Pezizomycotina</taxon>
        <taxon>Sordariomycetes</taxon>
        <taxon>Sordariomycetidae</taxon>
        <taxon>Sordariales</taxon>
        <taxon>Sordariales incertae sedis</taxon>
        <taxon>Remersonia</taxon>
    </lineage>
</organism>
<dbReference type="GeneID" id="98128336"/>
<name>A0ABR4D6C1_9PEZI</name>
<evidence type="ECO:0000313" key="2">
    <source>
        <dbReference type="Proteomes" id="UP001600064"/>
    </source>
</evidence>
<proteinExistence type="predicted"/>
<dbReference type="Proteomes" id="UP001600064">
    <property type="component" value="Unassembled WGS sequence"/>
</dbReference>
<dbReference type="RefSeq" id="XP_070864554.1">
    <property type="nucleotide sequence ID" value="XM_071013692.1"/>
</dbReference>
<comment type="caution">
    <text evidence="1">The sequence shown here is derived from an EMBL/GenBank/DDBJ whole genome shotgun (WGS) entry which is preliminary data.</text>
</comment>
<evidence type="ECO:0000313" key="1">
    <source>
        <dbReference type="EMBL" id="KAL2265827.1"/>
    </source>
</evidence>
<accession>A0ABR4D6C1</accession>